<dbReference type="Proteomes" id="UP000235392">
    <property type="component" value="Unassembled WGS sequence"/>
</dbReference>
<accession>A0A2N5TQM2</accession>
<organism evidence="1 3">
    <name type="scientific">Puccinia coronata f. sp. avenae</name>
    <dbReference type="NCBI Taxonomy" id="200324"/>
    <lineage>
        <taxon>Eukaryota</taxon>
        <taxon>Fungi</taxon>
        <taxon>Dikarya</taxon>
        <taxon>Basidiomycota</taxon>
        <taxon>Pucciniomycotina</taxon>
        <taxon>Pucciniomycetes</taxon>
        <taxon>Pucciniales</taxon>
        <taxon>Pucciniaceae</taxon>
        <taxon>Puccinia</taxon>
    </lineage>
</organism>
<evidence type="ECO:0000313" key="1">
    <source>
        <dbReference type="EMBL" id="PLW27799.1"/>
    </source>
</evidence>
<sequence length="56" mass="6173">MLPDILEMLLDILDRISGSCEAGRPWKAPLEVSHAVNVSNLANHQPRDANPKPVEN</sequence>
<reference evidence="3 4" key="1">
    <citation type="submission" date="2017-11" db="EMBL/GenBank/DDBJ databases">
        <title>De novo assembly and phasing of dikaryotic genomes from two isolates of Puccinia coronata f. sp. avenae, the causal agent of oat crown rust.</title>
        <authorList>
            <person name="Miller M.E."/>
            <person name="Zhang Y."/>
            <person name="Omidvar V."/>
            <person name="Sperschneider J."/>
            <person name="Schwessinger B."/>
            <person name="Raley C."/>
            <person name="Palmer J.M."/>
            <person name="Garnica D."/>
            <person name="Upadhyaya N."/>
            <person name="Rathjen J."/>
            <person name="Taylor J.M."/>
            <person name="Park R.F."/>
            <person name="Dodds P.N."/>
            <person name="Hirsch C.D."/>
            <person name="Kianian S.F."/>
            <person name="Figueroa M."/>
        </authorList>
    </citation>
    <scope>NUCLEOTIDE SEQUENCE [LARGE SCALE GENOMIC DNA]</scope>
    <source>
        <strain evidence="1">12NC29</strain>
        <strain evidence="2">12SD80</strain>
    </source>
</reference>
<evidence type="ECO:0000313" key="3">
    <source>
        <dbReference type="Proteomes" id="UP000235388"/>
    </source>
</evidence>
<dbReference type="EMBL" id="PGCI01000080">
    <property type="protein sequence ID" value="PLW42275.1"/>
    <property type="molecule type" value="Genomic_DNA"/>
</dbReference>
<dbReference type="EMBL" id="PGCJ01000470">
    <property type="protein sequence ID" value="PLW27799.1"/>
    <property type="molecule type" value="Genomic_DNA"/>
</dbReference>
<dbReference type="Proteomes" id="UP000235388">
    <property type="component" value="Unassembled WGS sequence"/>
</dbReference>
<evidence type="ECO:0000313" key="4">
    <source>
        <dbReference type="Proteomes" id="UP000235392"/>
    </source>
</evidence>
<protein>
    <submittedName>
        <fullName evidence="1">Uncharacterized protein</fullName>
    </submittedName>
</protein>
<dbReference type="AlphaFoldDB" id="A0A2N5TQM2"/>
<evidence type="ECO:0000313" key="2">
    <source>
        <dbReference type="EMBL" id="PLW42275.1"/>
    </source>
</evidence>
<proteinExistence type="predicted"/>
<keyword evidence="3" id="KW-1185">Reference proteome</keyword>
<gene>
    <name evidence="1" type="ORF">PCANC_26925</name>
    <name evidence="2" type="ORF">PCASD_07710</name>
</gene>
<name>A0A2N5TQM2_9BASI</name>
<comment type="caution">
    <text evidence="1">The sequence shown here is derived from an EMBL/GenBank/DDBJ whole genome shotgun (WGS) entry which is preliminary data.</text>
</comment>